<dbReference type="GO" id="GO:0032259">
    <property type="term" value="P:methylation"/>
    <property type="evidence" value="ECO:0007669"/>
    <property type="project" value="UniProtKB-KW"/>
</dbReference>
<dbReference type="CDD" id="cd02440">
    <property type="entry name" value="AdoMet_MTases"/>
    <property type="match status" value="1"/>
</dbReference>
<evidence type="ECO:0000256" key="1">
    <source>
        <dbReference type="ARBA" id="ARBA00022603"/>
    </source>
</evidence>
<proteinExistence type="inferred from homology"/>
<evidence type="ECO:0000256" key="2">
    <source>
        <dbReference type="ARBA" id="ARBA00022679"/>
    </source>
</evidence>
<dbReference type="InterPro" id="IPR002052">
    <property type="entry name" value="DNA_methylase_N6_adenine_CS"/>
</dbReference>
<feature type="binding site" evidence="5">
    <location>
        <position position="196"/>
    </location>
    <ligand>
        <name>S-adenosyl-L-methionine</name>
        <dbReference type="ChEBI" id="CHEBI:59789"/>
    </ligand>
</feature>
<comment type="function">
    <text evidence="5">Methylates the class 1 translation termination release factors RF1/PrfA and RF2/PrfB on the glutamine residue of the universally conserved GGQ motif.</text>
</comment>
<feature type="binding site" evidence="5">
    <location>
        <begin position="130"/>
        <end position="134"/>
    </location>
    <ligand>
        <name>S-adenosyl-L-methionine</name>
        <dbReference type="ChEBI" id="CHEBI:59789"/>
    </ligand>
</feature>
<comment type="similarity">
    <text evidence="5">Belongs to the protein N5-glutamine methyltransferase family. PrmC subfamily.</text>
</comment>
<evidence type="ECO:0000256" key="5">
    <source>
        <dbReference type="HAMAP-Rule" id="MF_02126"/>
    </source>
</evidence>
<dbReference type="InterPro" id="IPR019874">
    <property type="entry name" value="RF_methyltr_PrmC"/>
</dbReference>
<feature type="domain" description="Methyltransferase small" evidence="6">
    <location>
        <begin position="125"/>
        <end position="202"/>
    </location>
</feature>
<organism evidence="8 9">
    <name type="scientific">Hyphomicrobium album</name>
    <dbReference type="NCBI Taxonomy" id="2665159"/>
    <lineage>
        <taxon>Bacteria</taxon>
        <taxon>Pseudomonadati</taxon>
        <taxon>Pseudomonadota</taxon>
        <taxon>Alphaproteobacteria</taxon>
        <taxon>Hyphomicrobiales</taxon>
        <taxon>Hyphomicrobiaceae</taxon>
        <taxon>Hyphomicrobium</taxon>
    </lineage>
</organism>
<dbReference type="PANTHER" id="PTHR18895:SF74">
    <property type="entry name" value="MTRF1L RELEASE FACTOR GLUTAMINE METHYLTRANSFERASE"/>
    <property type="match status" value="1"/>
</dbReference>
<evidence type="ECO:0000256" key="4">
    <source>
        <dbReference type="ARBA" id="ARBA00048391"/>
    </source>
</evidence>
<keyword evidence="9" id="KW-1185">Reference proteome</keyword>
<dbReference type="Proteomes" id="UP000440694">
    <property type="component" value="Unassembled WGS sequence"/>
</dbReference>
<keyword evidence="2 5" id="KW-0808">Transferase</keyword>
<comment type="caution">
    <text evidence="8">The sequence shown here is derived from an EMBL/GenBank/DDBJ whole genome shotgun (WGS) entry which is preliminary data.</text>
</comment>
<evidence type="ECO:0000313" key="9">
    <source>
        <dbReference type="Proteomes" id="UP000440694"/>
    </source>
</evidence>
<dbReference type="SUPFAM" id="SSF53335">
    <property type="entry name" value="S-adenosyl-L-methionine-dependent methyltransferases"/>
    <property type="match status" value="1"/>
</dbReference>
<dbReference type="InterPro" id="IPR007848">
    <property type="entry name" value="Small_mtfrase_dom"/>
</dbReference>
<dbReference type="NCBIfam" id="TIGR00536">
    <property type="entry name" value="hemK_fam"/>
    <property type="match status" value="1"/>
</dbReference>
<dbReference type="HAMAP" id="MF_02126">
    <property type="entry name" value="RF_methyltr_PrmC"/>
    <property type="match status" value="1"/>
</dbReference>
<dbReference type="Gene3D" id="1.10.8.10">
    <property type="entry name" value="DNA helicase RuvA subunit, C-terminal domain"/>
    <property type="match status" value="1"/>
</dbReference>
<feature type="domain" description="Release factor glutamine methyltransferase N-terminal" evidence="7">
    <location>
        <begin position="11"/>
        <end position="81"/>
    </location>
</feature>
<dbReference type="PROSITE" id="PS00092">
    <property type="entry name" value="N6_MTASE"/>
    <property type="match status" value="1"/>
</dbReference>
<name>A0A6I3KJI9_9HYPH</name>
<evidence type="ECO:0000313" key="8">
    <source>
        <dbReference type="EMBL" id="MTD94513.1"/>
    </source>
</evidence>
<dbReference type="RefSeq" id="WP_154738930.1">
    <property type="nucleotide sequence ID" value="NZ_WMBQ01000001.1"/>
</dbReference>
<evidence type="ECO:0000256" key="3">
    <source>
        <dbReference type="ARBA" id="ARBA00022691"/>
    </source>
</evidence>
<dbReference type="GO" id="GO:0102559">
    <property type="term" value="F:peptide chain release factor N(5)-glutamine methyltransferase activity"/>
    <property type="evidence" value="ECO:0007669"/>
    <property type="project" value="UniProtKB-EC"/>
</dbReference>
<keyword evidence="1 5" id="KW-0489">Methyltransferase</keyword>
<comment type="caution">
    <text evidence="5">Lacks conserved residue(s) required for the propagation of feature annotation.</text>
</comment>
<feature type="binding site" evidence="5">
    <location>
        <position position="153"/>
    </location>
    <ligand>
        <name>S-adenosyl-L-methionine</name>
        <dbReference type="ChEBI" id="CHEBI:59789"/>
    </ligand>
</feature>
<dbReference type="Pfam" id="PF05175">
    <property type="entry name" value="MTS"/>
    <property type="match status" value="1"/>
</dbReference>
<dbReference type="NCBIfam" id="TIGR03534">
    <property type="entry name" value="RF_mod_PrmC"/>
    <property type="match status" value="1"/>
</dbReference>
<dbReference type="GO" id="GO:0003676">
    <property type="term" value="F:nucleic acid binding"/>
    <property type="evidence" value="ECO:0007669"/>
    <property type="project" value="InterPro"/>
</dbReference>
<dbReference type="EC" id="2.1.1.297" evidence="5"/>
<dbReference type="EMBL" id="WMBQ01000001">
    <property type="protein sequence ID" value="MTD94513.1"/>
    <property type="molecule type" value="Genomic_DNA"/>
</dbReference>
<evidence type="ECO:0000259" key="6">
    <source>
        <dbReference type="Pfam" id="PF05175"/>
    </source>
</evidence>
<reference evidence="8 9" key="1">
    <citation type="submission" date="2019-11" db="EMBL/GenBank/DDBJ databases">
        <title>Identification of a novel strain.</title>
        <authorList>
            <person name="Xu Q."/>
            <person name="Wang G."/>
        </authorList>
    </citation>
    <scope>NUCLEOTIDE SEQUENCE [LARGE SCALE GENOMIC DNA]</scope>
    <source>
        <strain evidence="9">xq</strain>
    </source>
</reference>
<dbReference type="AlphaFoldDB" id="A0A6I3KJI9"/>
<gene>
    <name evidence="5 8" type="primary">prmC</name>
    <name evidence="8" type="ORF">GIW81_09240</name>
</gene>
<evidence type="ECO:0000259" key="7">
    <source>
        <dbReference type="Pfam" id="PF17827"/>
    </source>
</evidence>
<dbReference type="PANTHER" id="PTHR18895">
    <property type="entry name" value="HEMK METHYLTRANSFERASE"/>
    <property type="match status" value="1"/>
</dbReference>
<dbReference type="InterPro" id="IPR029063">
    <property type="entry name" value="SAM-dependent_MTases_sf"/>
</dbReference>
<sequence>MPPEIPMTLAEAARAAQQALDAAGVEDAGRDARLLIAAAAGVSTADIIGRPEQRLSAEAQARLRQMIERRRAREPVSRILGEREFYGRRFALSAATLDPRPDSETLIGAALEIATHEGWGEAPIRILDIGTGTGCLLLTLLAELPNATGLGTDLSEEALATARQNAQALGLAERVAFACHDMLDGVAGPFDLVISNPPYIASGDIPGLAPEVRDHDPPAALDGGSDGLAFYRQISQGLGGVLRGWVVLELGMGQADAVALLLQQAFVKTLRAEVRRYDDLGGHTRCVALRLHSH</sequence>
<accession>A0A6I3KJI9</accession>
<protein>
    <recommendedName>
        <fullName evidence="5">Release factor glutamine methyltransferase</fullName>
        <shortName evidence="5">RF MTase</shortName>
        <ecNumber evidence="5">2.1.1.297</ecNumber>
    </recommendedName>
    <alternativeName>
        <fullName evidence="5">N5-glutamine methyltransferase PrmC</fullName>
    </alternativeName>
    <alternativeName>
        <fullName evidence="5">Protein-(glutamine-N5) MTase PrmC</fullName>
    </alternativeName>
    <alternativeName>
        <fullName evidence="5">Protein-glutamine N-methyltransferase PrmC</fullName>
    </alternativeName>
</protein>
<dbReference type="Gene3D" id="3.40.50.150">
    <property type="entry name" value="Vaccinia Virus protein VP39"/>
    <property type="match status" value="1"/>
</dbReference>
<dbReference type="InterPro" id="IPR050320">
    <property type="entry name" value="N5-glutamine_MTase"/>
</dbReference>
<feature type="binding site" evidence="5">
    <location>
        <begin position="196"/>
        <end position="199"/>
    </location>
    <ligand>
        <name>substrate</name>
    </ligand>
</feature>
<dbReference type="Pfam" id="PF17827">
    <property type="entry name" value="PrmC_N"/>
    <property type="match status" value="1"/>
</dbReference>
<keyword evidence="3 5" id="KW-0949">S-adenosyl-L-methionine</keyword>
<dbReference type="InterPro" id="IPR004556">
    <property type="entry name" value="HemK-like"/>
</dbReference>
<comment type="catalytic activity">
    <reaction evidence="4 5">
        <text>L-glutaminyl-[peptide chain release factor] + S-adenosyl-L-methionine = N(5)-methyl-L-glutaminyl-[peptide chain release factor] + S-adenosyl-L-homocysteine + H(+)</text>
        <dbReference type="Rhea" id="RHEA:42896"/>
        <dbReference type="Rhea" id="RHEA-COMP:10271"/>
        <dbReference type="Rhea" id="RHEA-COMP:10272"/>
        <dbReference type="ChEBI" id="CHEBI:15378"/>
        <dbReference type="ChEBI" id="CHEBI:30011"/>
        <dbReference type="ChEBI" id="CHEBI:57856"/>
        <dbReference type="ChEBI" id="CHEBI:59789"/>
        <dbReference type="ChEBI" id="CHEBI:61891"/>
        <dbReference type="EC" id="2.1.1.297"/>
    </reaction>
</comment>
<dbReference type="InterPro" id="IPR040758">
    <property type="entry name" value="PrmC_N"/>
</dbReference>